<dbReference type="InterPro" id="IPR041247">
    <property type="entry name" value="Rad52_fam"/>
</dbReference>
<dbReference type="InterPro" id="IPR042525">
    <property type="entry name" value="Rad52_Rad59_Rad22_sf"/>
</dbReference>
<name>A0A1S2LAS8_9BACI</name>
<dbReference type="GO" id="GO:0006302">
    <property type="term" value="P:double-strand break repair"/>
    <property type="evidence" value="ECO:0007669"/>
    <property type="project" value="UniProtKB-ARBA"/>
</dbReference>
<organism evidence="4 5">
    <name type="scientific">Anaerobacillus arseniciselenatis</name>
    <dbReference type="NCBI Taxonomy" id="85682"/>
    <lineage>
        <taxon>Bacteria</taxon>
        <taxon>Bacillati</taxon>
        <taxon>Bacillota</taxon>
        <taxon>Bacilli</taxon>
        <taxon>Bacillales</taxon>
        <taxon>Bacillaceae</taxon>
        <taxon>Anaerobacillus</taxon>
    </lineage>
</organism>
<accession>A0A1S2LAS8</accession>
<keyword evidence="3" id="KW-0234">DNA repair</keyword>
<keyword evidence="2" id="KW-0227">DNA damage</keyword>
<dbReference type="EMBL" id="MLQQ01000044">
    <property type="protein sequence ID" value="OIJ09424.1"/>
    <property type="molecule type" value="Genomic_DNA"/>
</dbReference>
<evidence type="ECO:0000313" key="5">
    <source>
        <dbReference type="Proteomes" id="UP000180098"/>
    </source>
</evidence>
<evidence type="ECO:0000313" key="4">
    <source>
        <dbReference type="EMBL" id="OIJ09424.1"/>
    </source>
</evidence>
<gene>
    <name evidence="4" type="ORF">BKP35_16350</name>
</gene>
<dbReference type="RefSeq" id="WP_071314449.1">
    <property type="nucleotide sequence ID" value="NZ_MLQQ01000044.1"/>
</dbReference>
<protein>
    <submittedName>
        <fullName evidence="4">Uncharacterized protein</fullName>
    </submittedName>
</protein>
<evidence type="ECO:0000256" key="2">
    <source>
        <dbReference type="ARBA" id="ARBA00022763"/>
    </source>
</evidence>
<reference evidence="4 5" key="1">
    <citation type="submission" date="2016-10" db="EMBL/GenBank/DDBJ databases">
        <title>Draft genome sequences of four alkaliphilic bacteria belonging to the Anaerobacillus genus.</title>
        <authorList>
            <person name="Bassil N.M."/>
            <person name="Lloyd J.R."/>
        </authorList>
    </citation>
    <scope>NUCLEOTIDE SEQUENCE [LARGE SCALE GENOMIC DNA]</scope>
    <source>
        <strain evidence="4 5">DSM 15340</strain>
    </source>
</reference>
<dbReference type="OrthoDB" id="2864903at2"/>
<proteinExistence type="inferred from homology"/>
<dbReference type="Gene3D" id="3.30.390.80">
    <property type="entry name" value="DNA repair protein Rad52/59/22"/>
    <property type="match status" value="1"/>
</dbReference>
<dbReference type="Proteomes" id="UP000180098">
    <property type="component" value="Unassembled WGS sequence"/>
</dbReference>
<keyword evidence="5" id="KW-1185">Reference proteome</keyword>
<comment type="similarity">
    <text evidence="1">Belongs to the RAD52 family.</text>
</comment>
<dbReference type="AlphaFoldDB" id="A0A1S2LAS8"/>
<evidence type="ECO:0000256" key="3">
    <source>
        <dbReference type="ARBA" id="ARBA00023204"/>
    </source>
</evidence>
<comment type="caution">
    <text evidence="4">The sequence shown here is derived from an EMBL/GenBank/DDBJ whole genome shotgun (WGS) entry which is preliminary data.</text>
</comment>
<dbReference type="Pfam" id="PF04098">
    <property type="entry name" value="Rad52_Rad22"/>
    <property type="match status" value="1"/>
</dbReference>
<dbReference type="GO" id="GO:0006310">
    <property type="term" value="P:DNA recombination"/>
    <property type="evidence" value="ECO:0007669"/>
    <property type="project" value="UniProtKB-ARBA"/>
</dbReference>
<sequence>MDHNDTFRELMNKLRAPFPKEVQQPRSDGHGTYIPIAYYLERLNEAAGQHWSHERVGEPVFYDQDRLVHTVVKVTILGRSHHGEGFSKYQVDTSGKMINRHYAIRSATKDAIRDALTFFGMKQDSLSTDKRKEVNPKITKVDPQLNSERTCIKCNKELSIEEIENLLNLQIKFDYCTEHLPKHLRKKK</sequence>
<evidence type="ECO:0000256" key="1">
    <source>
        <dbReference type="ARBA" id="ARBA00006638"/>
    </source>
</evidence>